<keyword evidence="2" id="KW-0143">Chaperone</keyword>
<dbReference type="GO" id="GO:0042026">
    <property type="term" value="P:protein refolding"/>
    <property type="evidence" value="ECO:0007669"/>
    <property type="project" value="InterPro"/>
</dbReference>
<evidence type="ECO:0000313" key="3">
    <source>
        <dbReference type="EMBL" id="PJF46940.1"/>
    </source>
</evidence>
<dbReference type="InterPro" id="IPR002423">
    <property type="entry name" value="Cpn60/GroEL/TCP-1"/>
</dbReference>
<dbReference type="SUPFAM" id="SSF48592">
    <property type="entry name" value="GroEL equatorial domain-like"/>
    <property type="match status" value="1"/>
</dbReference>
<name>A0A2M8QB01_9CHLR</name>
<dbReference type="EMBL" id="PGTN01000080">
    <property type="protein sequence ID" value="PJF46940.1"/>
    <property type="molecule type" value="Genomic_DNA"/>
</dbReference>
<dbReference type="AlphaFoldDB" id="A0A2M8QB01"/>
<dbReference type="GO" id="GO:0140662">
    <property type="term" value="F:ATP-dependent protein folding chaperone"/>
    <property type="evidence" value="ECO:0007669"/>
    <property type="project" value="InterPro"/>
</dbReference>
<dbReference type="Pfam" id="PF00118">
    <property type="entry name" value="Cpn60_TCP1"/>
    <property type="match status" value="1"/>
</dbReference>
<dbReference type="GO" id="GO:0005524">
    <property type="term" value="F:ATP binding"/>
    <property type="evidence" value="ECO:0007669"/>
    <property type="project" value="InterPro"/>
</dbReference>
<dbReference type="InterPro" id="IPR001844">
    <property type="entry name" value="Cpn60/GroEL"/>
</dbReference>
<gene>
    <name evidence="3" type="ORF">CUN48_11280</name>
</gene>
<sequence>MAAGRGYVAGGGAALFKIAQTLLNDAERSNGRADDIAFGVRCLARALESPLMTIAGNAGFDPADVVGQVRAALRANPHTCYGFDVRNGSTGDMFAAGVVDSAEVIERAVRVAGSLAVTAITTDAVVHHRKPALATNP</sequence>
<dbReference type="PANTHER" id="PTHR45633">
    <property type="entry name" value="60 KDA HEAT SHOCK PROTEIN, MITOCHONDRIAL"/>
    <property type="match status" value="1"/>
</dbReference>
<evidence type="ECO:0000313" key="4">
    <source>
        <dbReference type="Proteomes" id="UP000230790"/>
    </source>
</evidence>
<evidence type="ECO:0000256" key="2">
    <source>
        <dbReference type="ARBA" id="ARBA00023186"/>
    </source>
</evidence>
<evidence type="ECO:0008006" key="5">
    <source>
        <dbReference type="Google" id="ProtNLM"/>
    </source>
</evidence>
<evidence type="ECO:0000256" key="1">
    <source>
        <dbReference type="ARBA" id="ARBA00006607"/>
    </source>
</evidence>
<accession>A0A2M8QB01</accession>
<comment type="caution">
    <text evidence="3">The sequence shown here is derived from an EMBL/GenBank/DDBJ whole genome shotgun (WGS) entry which is preliminary data.</text>
</comment>
<dbReference type="Proteomes" id="UP000230790">
    <property type="component" value="Unassembled WGS sequence"/>
</dbReference>
<dbReference type="Gene3D" id="1.10.560.10">
    <property type="entry name" value="GroEL-like equatorial domain"/>
    <property type="match status" value="1"/>
</dbReference>
<dbReference type="InterPro" id="IPR027413">
    <property type="entry name" value="GROEL-like_equatorial_sf"/>
</dbReference>
<proteinExistence type="inferred from homology"/>
<reference evidence="3 4" key="1">
    <citation type="submission" date="2017-11" db="EMBL/GenBank/DDBJ databases">
        <title>Evolution of Phototrophy in the Chloroflexi Phylum Driven by Horizontal Gene Transfer.</title>
        <authorList>
            <person name="Ward L.M."/>
            <person name="Hemp J."/>
            <person name="Shih P.M."/>
            <person name="Mcglynn S.E."/>
            <person name="Fischer W."/>
        </authorList>
    </citation>
    <scope>NUCLEOTIDE SEQUENCE [LARGE SCALE GENOMIC DNA]</scope>
    <source>
        <strain evidence="3">JP3_7</strain>
    </source>
</reference>
<comment type="similarity">
    <text evidence="1">Belongs to the chaperonin (HSP60) family.</text>
</comment>
<organism evidence="3 4">
    <name type="scientific">Candidatus Thermofonsia Clade 3 bacterium</name>
    <dbReference type="NCBI Taxonomy" id="2364212"/>
    <lineage>
        <taxon>Bacteria</taxon>
        <taxon>Bacillati</taxon>
        <taxon>Chloroflexota</taxon>
        <taxon>Candidatus Thermofontia</taxon>
        <taxon>Candidatus Thermofonsia Clade 3</taxon>
    </lineage>
</organism>
<protein>
    <recommendedName>
        <fullName evidence="5">Molecular chaperone GroEL</fullName>
    </recommendedName>
</protein>